<protein>
    <submittedName>
        <fullName evidence="2">Uncharacterized protein</fullName>
    </submittedName>
</protein>
<accession>A0A426WZN3</accession>
<evidence type="ECO:0000313" key="3">
    <source>
        <dbReference type="Proteomes" id="UP000287651"/>
    </source>
</evidence>
<reference evidence="2 3" key="1">
    <citation type="journal article" date="2014" name="Agronomy (Basel)">
        <title>A Draft Genome Sequence for Ensete ventricosum, the Drought-Tolerant Tree Against Hunger.</title>
        <authorList>
            <person name="Harrison J."/>
            <person name="Moore K.A."/>
            <person name="Paszkiewicz K."/>
            <person name="Jones T."/>
            <person name="Grant M."/>
            <person name="Ambacheew D."/>
            <person name="Muzemil S."/>
            <person name="Studholme D.J."/>
        </authorList>
    </citation>
    <scope>NUCLEOTIDE SEQUENCE [LARGE SCALE GENOMIC DNA]</scope>
</reference>
<gene>
    <name evidence="2" type="ORF">B296_00040301</name>
</gene>
<feature type="region of interest" description="Disordered" evidence="1">
    <location>
        <begin position="1"/>
        <end position="31"/>
    </location>
</feature>
<evidence type="ECO:0000256" key="1">
    <source>
        <dbReference type="SAM" id="MobiDB-lite"/>
    </source>
</evidence>
<organism evidence="2 3">
    <name type="scientific">Ensete ventricosum</name>
    <name type="common">Abyssinian banana</name>
    <name type="synonym">Musa ensete</name>
    <dbReference type="NCBI Taxonomy" id="4639"/>
    <lineage>
        <taxon>Eukaryota</taxon>
        <taxon>Viridiplantae</taxon>
        <taxon>Streptophyta</taxon>
        <taxon>Embryophyta</taxon>
        <taxon>Tracheophyta</taxon>
        <taxon>Spermatophyta</taxon>
        <taxon>Magnoliopsida</taxon>
        <taxon>Liliopsida</taxon>
        <taxon>Zingiberales</taxon>
        <taxon>Musaceae</taxon>
        <taxon>Ensete</taxon>
    </lineage>
</organism>
<evidence type="ECO:0000313" key="2">
    <source>
        <dbReference type="EMBL" id="RRT32682.1"/>
    </source>
</evidence>
<dbReference type="AlphaFoldDB" id="A0A426WZN3"/>
<comment type="caution">
    <text evidence="2">The sequence shown here is derived from an EMBL/GenBank/DDBJ whole genome shotgun (WGS) entry which is preliminary data.</text>
</comment>
<sequence length="73" mass="8164">MVRAFGHERMRRRAWTSESDDTTPHPSSPLPLCRHLATGQARFLFVLRSFDDGTCLFTNTNTASGNEIAPNLS</sequence>
<dbReference type="Proteomes" id="UP000287651">
    <property type="component" value="Unassembled WGS sequence"/>
</dbReference>
<name>A0A426WZN3_ENSVE</name>
<dbReference type="EMBL" id="AMZH03031010">
    <property type="protein sequence ID" value="RRT32682.1"/>
    <property type="molecule type" value="Genomic_DNA"/>
</dbReference>
<proteinExistence type="predicted"/>